<evidence type="ECO:0000256" key="1">
    <source>
        <dbReference type="SAM" id="MobiDB-lite"/>
    </source>
</evidence>
<dbReference type="AlphaFoldDB" id="F7NI36"/>
<feature type="region of interest" description="Disordered" evidence="1">
    <location>
        <begin position="1"/>
        <end position="20"/>
    </location>
</feature>
<dbReference type="EMBL" id="AFGF01000066">
    <property type="protein sequence ID" value="EGO64268.1"/>
    <property type="molecule type" value="Genomic_DNA"/>
</dbReference>
<protein>
    <recommendedName>
        <fullName evidence="4">Uracil-DNA glycosylase</fullName>
    </recommendedName>
</protein>
<keyword evidence="3" id="KW-1185">Reference proteome</keyword>
<proteinExistence type="predicted"/>
<dbReference type="Proteomes" id="UP000003240">
    <property type="component" value="Unassembled WGS sequence"/>
</dbReference>
<gene>
    <name evidence="2" type="ORF">ALO_08670</name>
</gene>
<comment type="caution">
    <text evidence="2">The sequence shown here is derived from an EMBL/GenBank/DDBJ whole genome shotgun (WGS) entry which is preliminary data.</text>
</comment>
<accession>F7NI36</accession>
<reference evidence="2 3" key="1">
    <citation type="journal article" date="2011" name="EMBO J.">
        <title>Structural diversity of bacterial flagellar motors.</title>
        <authorList>
            <person name="Chen S."/>
            <person name="Beeby M."/>
            <person name="Murphy G.E."/>
            <person name="Leadbetter J.R."/>
            <person name="Hendrixson D.R."/>
            <person name="Briegel A."/>
            <person name="Li Z."/>
            <person name="Shi J."/>
            <person name="Tocheva E.I."/>
            <person name="Muller A."/>
            <person name="Dobro M.J."/>
            <person name="Jensen G.J."/>
        </authorList>
    </citation>
    <scope>NUCLEOTIDE SEQUENCE [LARGE SCALE GENOMIC DNA]</scope>
    <source>
        <strain evidence="2 3">DSM 6540</strain>
    </source>
</reference>
<name>F7NI36_9FIRM</name>
<evidence type="ECO:0000313" key="3">
    <source>
        <dbReference type="Proteomes" id="UP000003240"/>
    </source>
</evidence>
<dbReference type="STRING" id="1009370.ALO_08670"/>
<sequence length="79" mass="9003">MKNQGNSSGKREGIDTSRTNPNCYQCLFFYITWDRAFPYGCKALGFKGRRIPSLDVLTASGSRCLYFREKTTGEHPDEN</sequence>
<dbReference type="eggNOG" id="ENOG5033AUC">
    <property type="taxonomic scope" value="Bacteria"/>
</dbReference>
<evidence type="ECO:0008006" key="4">
    <source>
        <dbReference type="Google" id="ProtNLM"/>
    </source>
</evidence>
<evidence type="ECO:0000313" key="2">
    <source>
        <dbReference type="EMBL" id="EGO64268.1"/>
    </source>
</evidence>
<organism evidence="2 3">
    <name type="scientific">Acetonema longum DSM 6540</name>
    <dbReference type="NCBI Taxonomy" id="1009370"/>
    <lineage>
        <taxon>Bacteria</taxon>
        <taxon>Bacillati</taxon>
        <taxon>Bacillota</taxon>
        <taxon>Negativicutes</taxon>
        <taxon>Acetonemataceae</taxon>
        <taxon>Acetonema</taxon>
    </lineage>
</organism>